<organism evidence="1 2">
    <name type="scientific">Setaria digitata</name>
    <dbReference type="NCBI Taxonomy" id="48799"/>
    <lineage>
        <taxon>Eukaryota</taxon>
        <taxon>Metazoa</taxon>
        <taxon>Ecdysozoa</taxon>
        <taxon>Nematoda</taxon>
        <taxon>Chromadorea</taxon>
        <taxon>Rhabditida</taxon>
        <taxon>Spirurina</taxon>
        <taxon>Spiruromorpha</taxon>
        <taxon>Filarioidea</taxon>
        <taxon>Setariidae</taxon>
        <taxon>Setaria</taxon>
    </lineage>
</organism>
<dbReference type="AlphaFoldDB" id="A0A915PJU1"/>
<protein>
    <submittedName>
        <fullName evidence="2">Uncharacterized protein</fullName>
    </submittedName>
</protein>
<evidence type="ECO:0000313" key="2">
    <source>
        <dbReference type="WBParaSite" id="sdigi.contig11.g1224.t1"/>
    </source>
</evidence>
<accession>A0A915PJU1</accession>
<dbReference type="WBParaSite" id="sdigi.contig11.g1224.t1">
    <property type="protein sequence ID" value="sdigi.contig11.g1224.t1"/>
    <property type="gene ID" value="sdigi.contig11.g1224"/>
</dbReference>
<name>A0A915PJU1_9BILA</name>
<dbReference type="Proteomes" id="UP000887581">
    <property type="component" value="Unplaced"/>
</dbReference>
<evidence type="ECO:0000313" key="1">
    <source>
        <dbReference type="Proteomes" id="UP000887581"/>
    </source>
</evidence>
<keyword evidence="1" id="KW-1185">Reference proteome</keyword>
<reference evidence="2" key="1">
    <citation type="submission" date="2022-11" db="UniProtKB">
        <authorList>
            <consortium name="WormBaseParasite"/>
        </authorList>
    </citation>
    <scope>IDENTIFICATION</scope>
</reference>
<sequence>MLVRVSYERVVDGTLIERSKRWEFLGGNVGLADEQRGLYQCLVLDDVWYAEWEVYKLAATPDELAEFPVWN</sequence>
<proteinExistence type="predicted"/>